<keyword evidence="2" id="KW-1185">Reference proteome</keyword>
<dbReference type="AlphaFoldDB" id="A0AA35KGP6"/>
<sequence length="71" mass="8388">MSRNCEALELCWEKRSPKLQSMGSQDADLIQAERFLEQQKPWGVHKNTHQCKVWCGWWNPPHHLADWNGTD</sequence>
<protein>
    <submittedName>
        <fullName evidence="1">Uncharacterized protein</fullName>
    </submittedName>
</protein>
<gene>
    <name evidence="1" type="ORF">PODLI_1B004959</name>
</gene>
<reference evidence="1" key="1">
    <citation type="submission" date="2022-12" db="EMBL/GenBank/DDBJ databases">
        <authorList>
            <person name="Alioto T."/>
            <person name="Alioto T."/>
            <person name="Gomez Garrido J."/>
        </authorList>
    </citation>
    <scope>NUCLEOTIDE SEQUENCE</scope>
</reference>
<accession>A0AA35KGP6</accession>
<name>A0AA35KGP6_9SAUR</name>
<organism evidence="1 2">
    <name type="scientific">Podarcis lilfordi</name>
    <name type="common">Lilford's wall lizard</name>
    <dbReference type="NCBI Taxonomy" id="74358"/>
    <lineage>
        <taxon>Eukaryota</taxon>
        <taxon>Metazoa</taxon>
        <taxon>Chordata</taxon>
        <taxon>Craniata</taxon>
        <taxon>Vertebrata</taxon>
        <taxon>Euteleostomi</taxon>
        <taxon>Lepidosauria</taxon>
        <taxon>Squamata</taxon>
        <taxon>Bifurcata</taxon>
        <taxon>Unidentata</taxon>
        <taxon>Episquamata</taxon>
        <taxon>Laterata</taxon>
        <taxon>Lacertibaenia</taxon>
        <taxon>Lacertidae</taxon>
        <taxon>Podarcis</taxon>
    </lineage>
</organism>
<dbReference type="EMBL" id="OX395131">
    <property type="protein sequence ID" value="CAI5776538.1"/>
    <property type="molecule type" value="Genomic_DNA"/>
</dbReference>
<evidence type="ECO:0000313" key="1">
    <source>
        <dbReference type="EMBL" id="CAI5776538.1"/>
    </source>
</evidence>
<evidence type="ECO:0000313" key="2">
    <source>
        <dbReference type="Proteomes" id="UP001178461"/>
    </source>
</evidence>
<dbReference type="Proteomes" id="UP001178461">
    <property type="component" value="Chromosome 6"/>
</dbReference>
<proteinExistence type="predicted"/>